<accession>A0ABR7IFU0</accession>
<dbReference type="GO" id="GO:0016740">
    <property type="term" value="F:transferase activity"/>
    <property type="evidence" value="ECO:0007669"/>
    <property type="project" value="UniProtKB-KW"/>
</dbReference>
<dbReference type="InterPro" id="IPR017475">
    <property type="entry name" value="EPS_sugar_tfrase"/>
</dbReference>
<evidence type="ECO:0000256" key="8">
    <source>
        <dbReference type="SAM" id="Phobius"/>
    </source>
</evidence>
<dbReference type="PANTHER" id="PTHR30576">
    <property type="entry name" value="COLANIC BIOSYNTHESIS UDP-GLUCOSE LIPID CARRIER TRANSFERASE"/>
    <property type="match status" value="1"/>
</dbReference>
<feature type="domain" description="Bacterial sugar transferase" evidence="9">
    <location>
        <begin position="255"/>
        <end position="434"/>
    </location>
</feature>
<feature type="transmembrane region" description="Helical" evidence="8">
    <location>
        <begin position="116"/>
        <end position="133"/>
    </location>
</feature>
<evidence type="ECO:0000256" key="4">
    <source>
        <dbReference type="ARBA" id="ARBA00022692"/>
    </source>
</evidence>
<gene>
    <name evidence="10" type="ORF">H8Z82_04205</name>
</gene>
<evidence type="ECO:0000256" key="6">
    <source>
        <dbReference type="ARBA" id="ARBA00023136"/>
    </source>
</evidence>
<evidence type="ECO:0000256" key="1">
    <source>
        <dbReference type="ARBA" id="ARBA00004141"/>
    </source>
</evidence>
<comment type="caution">
    <text evidence="10">The sequence shown here is derived from an EMBL/GenBank/DDBJ whole genome shotgun (WGS) entry which is preliminary data.</text>
</comment>
<keyword evidence="5 8" id="KW-1133">Transmembrane helix</keyword>
<keyword evidence="6 8" id="KW-0472">Membrane</keyword>
<dbReference type="Pfam" id="PF02397">
    <property type="entry name" value="Bac_transf"/>
    <property type="match status" value="1"/>
</dbReference>
<proteinExistence type="inferred from homology"/>
<dbReference type="InterPro" id="IPR003362">
    <property type="entry name" value="Bact_transf"/>
</dbReference>
<dbReference type="NCBIfam" id="TIGR03025">
    <property type="entry name" value="EPS_sugtrans"/>
    <property type="match status" value="1"/>
</dbReference>
<keyword evidence="4 8" id="KW-0812">Transmembrane</keyword>
<evidence type="ECO:0000259" key="9">
    <source>
        <dbReference type="Pfam" id="PF02397"/>
    </source>
</evidence>
<evidence type="ECO:0000256" key="2">
    <source>
        <dbReference type="ARBA" id="ARBA00006464"/>
    </source>
</evidence>
<feature type="transmembrane region" description="Helical" evidence="8">
    <location>
        <begin position="12"/>
        <end position="35"/>
    </location>
</feature>
<organism evidence="10 11">
    <name type="scientific">Blautia difficilis</name>
    <dbReference type="NCBI Taxonomy" id="2763027"/>
    <lineage>
        <taxon>Bacteria</taxon>
        <taxon>Bacillati</taxon>
        <taxon>Bacillota</taxon>
        <taxon>Clostridia</taxon>
        <taxon>Lachnospirales</taxon>
        <taxon>Lachnospiraceae</taxon>
        <taxon>Blautia</taxon>
    </lineage>
</organism>
<keyword evidence="11" id="KW-1185">Reference proteome</keyword>
<dbReference type="EMBL" id="JACOQG010000004">
    <property type="protein sequence ID" value="MBC5778875.1"/>
    <property type="molecule type" value="Genomic_DNA"/>
</dbReference>
<feature type="transmembrane region" description="Helical" evidence="8">
    <location>
        <begin position="257"/>
        <end position="281"/>
    </location>
</feature>
<sequence length="480" mass="55872">MSKREDYKRFIIFLLASLVVLAQMAIFAYVWYNIYRGQINKPFWRKGNWVLIAIYGLLFGLFSKLYGGLKVGYLKRIDVFYSLTLALLCTNVVEYLQITLINRWFLEAWPMIEMTGIQLIVCIVWIWGSRYIYSRLYRARKLLVIYGDRDPGDDLIHKMNSRRDKYDISGKVHASVGEEEIHRMMANYDGVIIWDLPSAVRNRYLKYCFSHSIRCYISPKISDIILMGSDRIHLFDTPLLMSRNMGLSIDQRAAKRLLDILISGIGIIITSPIMLIIAIAVKAYDRGPVFYFQDRLTLHGKEFKICKFRSMCVDSEKNGARLASKHDSRITPVGNVLRNLHLDELPQLFNVFKGDMSLVGPRPERKTIMEEYEKELPEFYYRLKVKAGLTGYAQVYGKYNTTPYDKLKLDLFYIENYSFLLDIKLIFMTVKIFFQKEVSEGVDDRQINALKTSGAEKISDTAEVPELMKDPDSRGEKKYE</sequence>
<evidence type="ECO:0000313" key="10">
    <source>
        <dbReference type="EMBL" id="MBC5778875.1"/>
    </source>
</evidence>
<evidence type="ECO:0000313" key="11">
    <source>
        <dbReference type="Proteomes" id="UP000649826"/>
    </source>
</evidence>
<evidence type="ECO:0000256" key="5">
    <source>
        <dbReference type="ARBA" id="ARBA00022989"/>
    </source>
</evidence>
<comment type="similarity">
    <text evidence="2">Belongs to the bacterial sugar transferase family.</text>
</comment>
<reference evidence="10 11" key="1">
    <citation type="submission" date="2020-08" db="EMBL/GenBank/DDBJ databases">
        <title>Genome public.</title>
        <authorList>
            <person name="Liu C."/>
            <person name="Sun Q."/>
        </authorList>
    </citation>
    <scope>NUCLEOTIDE SEQUENCE [LARGE SCALE GENOMIC DNA]</scope>
    <source>
        <strain evidence="10 11">M29</strain>
    </source>
</reference>
<evidence type="ECO:0000256" key="3">
    <source>
        <dbReference type="ARBA" id="ARBA00022679"/>
    </source>
</evidence>
<name>A0ABR7IFU0_9FIRM</name>
<protein>
    <submittedName>
        <fullName evidence="10">Sugar transferase</fullName>
    </submittedName>
</protein>
<dbReference type="Proteomes" id="UP000649826">
    <property type="component" value="Unassembled WGS sequence"/>
</dbReference>
<keyword evidence="3 10" id="KW-0808">Transferase</keyword>
<feature type="region of interest" description="Disordered" evidence="7">
    <location>
        <begin position="458"/>
        <end position="480"/>
    </location>
</feature>
<feature type="transmembrane region" description="Helical" evidence="8">
    <location>
        <begin position="79"/>
        <end position="96"/>
    </location>
</feature>
<feature type="compositionally biased region" description="Basic and acidic residues" evidence="7">
    <location>
        <begin position="466"/>
        <end position="480"/>
    </location>
</feature>
<evidence type="ECO:0000256" key="7">
    <source>
        <dbReference type="SAM" id="MobiDB-lite"/>
    </source>
</evidence>
<feature type="transmembrane region" description="Helical" evidence="8">
    <location>
        <begin position="47"/>
        <end position="67"/>
    </location>
</feature>
<dbReference type="PANTHER" id="PTHR30576:SF0">
    <property type="entry name" value="UNDECAPRENYL-PHOSPHATE N-ACETYLGALACTOSAMINYL 1-PHOSPHATE TRANSFERASE-RELATED"/>
    <property type="match status" value="1"/>
</dbReference>
<comment type="subcellular location">
    <subcellularLocation>
        <location evidence="1">Membrane</location>
        <topology evidence="1">Multi-pass membrane protein</topology>
    </subcellularLocation>
</comment>
<dbReference type="RefSeq" id="WP_186994360.1">
    <property type="nucleotide sequence ID" value="NZ_JACOQG010000004.1"/>
</dbReference>